<evidence type="ECO:0000313" key="1">
    <source>
        <dbReference type="EMBL" id="MEJ8820594.1"/>
    </source>
</evidence>
<gene>
    <name evidence="1" type="ORF">WKW80_00925</name>
</gene>
<dbReference type="EMBL" id="JBBKZV010000001">
    <property type="protein sequence ID" value="MEJ8820594.1"/>
    <property type="molecule type" value="Genomic_DNA"/>
</dbReference>
<accession>A0ABU8VTJ8</accession>
<name>A0ABU8VTJ8_9BURK</name>
<proteinExistence type="predicted"/>
<dbReference type="Proteomes" id="UP001363010">
    <property type="component" value="Unassembled WGS sequence"/>
</dbReference>
<comment type="caution">
    <text evidence="1">The sequence shown here is derived from an EMBL/GenBank/DDBJ whole genome shotgun (WGS) entry which is preliminary data.</text>
</comment>
<keyword evidence="2" id="KW-1185">Reference proteome</keyword>
<evidence type="ECO:0000313" key="2">
    <source>
        <dbReference type="Proteomes" id="UP001363010"/>
    </source>
</evidence>
<reference evidence="1 2" key="1">
    <citation type="submission" date="2024-03" db="EMBL/GenBank/DDBJ databases">
        <title>Novel species of the genus Variovorax.</title>
        <authorList>
            <person name="Liu Q."/>
            <person name="Xin Y.-H."/>
        </authorList>
    </citation>
    <scope>NUCLEOTIDE SEQUENCE [LARGE SCALE GENOMIC DNA]</scope>
    <source>
        <strain evidence="1 2">KACC 18501</strain>
    </source>
</reference>
<dbReference type="RefSeq" id="WP_340362212.1">
    <property type="nucleotide sequence ID" value="NZ_JBBKZV010000001.1"/>
</dbReference>
<protein>
    <submittedName>
        <fullName evidence="1">Uncharacterized protein</fullName>
    </submittedName>
</protein>
<organism evidence="1 2">
    <name type="scientific">Variovorax humicola</name>
    <dbReference type="NCBI Taxonomy" id="1769758"/>
    <lineage>
        <taxon>Bacteria</taxon>
        <taxon>Pseudomonadati</taxon>
        <taxon>Pseudomonadota</taxon>
        <taxon>Betaproteobacteria</taxon>
        <taxon>Burkholderiales</taxon>
        <taxon>Comamonadaceae</taxon>
        <taxon>Variovorax</taxon>
    </lineage>
</organism>
<sequence>MVGCVPALDFTGRLLVRLVVSGMRPVSASTEYREPEPCIGIGPAGAGPASSIEMNCATSCGLSSDRTDSAASIARRKPSAYRPAWVVANRGCVSWTTRSTDGKGGRPVMA</sequence>